<accession>A0A9D4U499</accession>
<gene>
    <name evidence="1" type="ORF">GOP47_0025230</name>
</gene>
<proteinExistence type="predicted"/>
<feature type="non-terminal residue" evidence="1">
    <location>
        <position position="1"/>
    </location>
</feature>
<dbReference type="Proteomes" id="UP000886520">
    <property type="component" value="Chromosome 24"/>
</dbReference>
<sequence length="138" mass="15372">THTHTHTHTQCVSTVPCFWHLGSAVELKRSKPKAHKPHIFSLQIAHAKIPRTSSCLPCFKLAIRKSKLCTSSWHRGSVLHGIEALFFKLKGSKGSARRQWGKEVDTCALATFKSGSFLVGWESGNKGEELTFFLSELV</sequence>
<name>A0A9D4U499_ADICA</name>
<reference evidence="1" key="1">
    <citation type="submission" date="2021-01" db="EMBL/GenBank/DDBJ databases">
        <title>Adiantum capillus-veneris genome.</title>
        <authorList>
            <person name="Fang Y."/>
            <person name="Liao Q."/>
        </authorList>
    </citation>
    <scope>NUCLEOTIDE SEQUENCE</scope>
    <source>
        <strain evidence="1">H3</strain>
        <tissue evidence="1">Leaf</tissue>
    </source>
</reference>
<protein>
    <submittedName>
        <fullName evidence="1">Uncharacterized protein</fullName>
    </submittedName>
</protein>
<evidence type="ECO:0000313" key="2">
    <source>
        <dbReference type="Proteomes" id="UP000886520"/>
    </source>
</evidence>
<organism evidence="1 2">
    <name type="scientific">Adiantum capillus-veneris</name>
    <name type="common">Maidenhair fern</name>
    <dbReference type="NCBI Taxonomy" id="13818"/>
    <lineage>
        <taxon>Eukaryota</taxon>
        <taxon>Viridiplantae</taxon>
        <taxon>Streptophyta</taxon>
        <taxon>Embryophyta</taxon>
        <taxon>Tracheophyta</taxon>
        <taxon>Polypodiopsida</taxon>
        <taxon>Polypodiidae</taxon>
        <taxon>Polypodiales</taxon>
        <taxon>Pteridineae</taxon>
        <taxon>Pteridaceae</taxon>
        <taxon>Vittarioideae</taxon>
        <taxon>Adiantum</taxon>
    </lineage>
</organism>
<evidence type="ECO:0000313" key="1">
    <source>
        <dbReference type="EMBL" id="KAI5060810.1"/>
    </source>
</evidence>
<dbReference type="EMBL" id="JABFUD020000024">
    <property type="protein sequence ID" value="KAI5060810.1"/>
    <property type="molecule type" value="Genomic_DNA"/>
</dbReference>
<comment type="caution">
    <text evidence="1">The sequence shown here is derived from an EMBL/GenBank/DDBJ whole genome shotgun (WGS) entry which is preliminary data.</text>
</comment>
<dbReference type="AlphaFoldDB" id="A0A9D4U499"/>
<keyword evidence="2" id="KW-1185">Reference proteome</keyword>